<dbReference type="AlphaFoldDB" id="Q4D1X1"/>
<comment type="caution">
    <text evidence="2">The sequence shown here is derived from an EMBL/GenBank/DDBJ whole genome shotgun (WGS) entry which is preliminary data.</text>
</comment>
<evidence type="ECO:0000256" key="1">
    <source>
        <dbReference type="SAM" id="MobiDB-lite"/>
    </source>
</evidence>
<dbReference type="Proteomes" id="UP000002296">
    <property type="component" value="Unassembled WGS sequence"/>
</dbReference>
<dbReference type="KEGG" id="tcr:508939.60"/>
<organism evidence="2 3">
    <name type="scientific">Trypanosoma cruzi (strain CL Brener)</name>
    <dbReference type="NCBI Taxonomy" id="353153"/>
    <lineage>
        <taxon>Eukaryota</taxon>
        <taxon>Discoba</taxon>
        <taxon>Euglenozoa</taxon>
        <taxon>Kinetoplastea</taxon>
        <taxon>Metakinetoplastina</taxon>
        <taxon>Trypanosomatida</taxon>
        <taxon>Trypanosomatidae</taxon>
        <taxon>Trypanosoma</taxon>
        <taxon>Schizotrypanum</taxon>
    </lineage>
</organism>
<dbReference type="InParanoid" id="Q4D1X1"/>
<proteinExistence type="predicted"/>
<feature type="region of interest" description="Disordered" evidence="1">
    <location>
        <begin position="1"/>
        <end position="22"/>
    </location>
</feature>
<accession>Q4D1X1</accession>
<evidence type="ECO:0000313" key="3">
    <source>
        <dbReference type="Proteomes" id="UP000002296"/>
    </source>
</evidence>
<reference evidence="2 3" key="1">
    <citation type="journal article" date="2005" name="Science">
        <title>The genome sequence of Trypanosoma cruzi, etiologic agent of Chagas disease.</title>
        <authorList>
            <person name="El-Sayed N.M."/>
            <person name="Myler P.J."/>
            <person name="Bartholomeu D.C."/>
            <person name="Nilsson D."/>
            <person name="Aggarwal G."/>
            <person name="Tran A.N."/>
            <person name="Ghedin E."/>
            <person name="Worthey E.A."/>
            <person name="Delcher A.L."/>
            <person name="Blandin G."/>
            <person name="Westenberger S.J."/>
            <person name="Caler E."/>
            <person name="Cerqueira G.C."/>
            <person name="Branche C."/>
            <person name="Haas B."/>
            <person name="Anupama A."/>
            <person name="Arner E."/>
            <person name="Aslund L."/>
            <person name="Attipoe P."/>
            <person name="Bontempi E."/>
            <person name="Bringaud F."/>
            <person name="Burton P."/>
            <person name="Cadag E."/>
            <person name="Campbell D.A."/>
            <person name="Carrington M."/>
            <person name="Crabtree J."/>
            <person name="Darban H."/>
            <person name="da Silveira J.F."/>
            <person name="de Jong P."/>
            <person name="Edwards K."/>
            <person name="Englund P.T."/>
            <person name="Fazelina G."/>
            <person name="Feldblyum T."/>
            <person name="Ferella M."/>
            <person name="Frasch A.C."/>
            <person name="Gull K."/>
            <person name="Horn D."/>
            <person name="Hou L."/>
            <person name="Huang Y."/>
            <person name="Kindlund E."/>
            <person name="Klingbeil M."/>
            <person name="Kluge S."/>
            <person name="Koo H."/>
            <person name="Lacerda D."/>
            <person name="Levin M.J."/>
            <person name="Lorenzi H."/>
            <person name="Louie T."/>
            <person name="Machado C.R."/>
            <person name="McCulloch R."/>
            <person name="McKenna A."/>
            <person name="Mizuno Y."/>
            <person name="Mottram J.C."/>
            <person name="Nelson S."/>
            <person name="Ochaya S."/>
            <person name="Osoegawa K."/>
            <person name="Pai G."/>
            <person name="Parsons M."/>
            <person name="Pentony M."/>
            <person name="Pettersson U."/>
            <person name="Pop M."/>
            <person name="Ramirez J.L."/>
            <person name="Rinta J."/>
            <person name="Robertson L."/>
            <person name="Salzberg S.L."/>
            <person name="Sanchez D.O."/>
            <person name="Seyler A."/>
            <person name="Sharma R."/>
            <person name="Shetty J."/>
            <person name="Simpson A.J."/>
            <person name="Sisk E."/>
            <person name="Tammi M.T."/>
            <person name="Tarleton R."/>
            <person name="Teixeira S."/>
            <person name="Van Aken S."/>
            <person name="Vogt C."/>
            <person name="Ward P.N."/>
            <person name="Wickstead B."/>
            <person name="Wortman J."/>
            <person name="White O."/>
            <person name="Fraser C.M."/>
            <person name="Stuart K.D."/>
            <person name="Andersson B."/>
        </authorList>
    </citation>
    <scope>NUCLEOTIDE SEQUENCE [LARGE SCALE GENOMIC DNA]</scope>
    <source>
        <strain evidence="2 3">CL Brener</strain>
    </source>
</reference>
<dbReference type="VEuPathDB" id="TriTrypDB:TcCLB.508939.60"/>
<keyword evidence="3" id="KW-1185">Reference proteome</keyword>
<gene>
    <name evidence="2" type="ORF">Tc00.1047053508939.60</name>
</gene>
<dbReference type="GeneID" id="3538778"/>
<evidence type="ECO:0000313" key="2">
    <source>
        <dbReference type="EMBL" id="EAN86526.1"/>
    </source>
</evidence>
<dbReference type="RefSeq" id="XP_808377.1">
    <property type="nucleotide sequence ID" value="XM_803284.1"/>
</dbReference>
<dbReference type="EMBL" id="AAHK01001202">
    <property type="protein sequence ID" value="EAN86526.1"/>
    <property type="molecule type" value="Genomic_DNA"/>
</dbReference>
<protein>
    <submittedName>
        <fullName evidence="2">Uncharacterized protein</fullName>
    </submittedName>
</protein>
<name>Q4D1X1_TRYCC</name>
<dbReference type="PaxDb" id="353153-Q4D1X1"/>
<sequence length="482" mass="51777">MVMGGSSHPHFVSNAEGDGVSRGDARELQLTWTPTHSQLPAAKHSAAELIPGGNCESAQFGIEKHSNAAPDVIVFFPEIEEVKSLVRPTVRDACEQKAEVAAQHRLRYASFGSPSTSSSFMHNGECFSFYEECLPIDTAVNDRICACEEQSILTTSIKAEDPGIIPSQGAIARVGRNCGEGLAKRCSPISHPLTRQETSGMMSGGTSSTNGTAIHQGTLVFAPRPDTEGSLFVAPSASCGIAGPREDMFLFQAPDSRRESTLSPENLIAVATPRAIDPFRLDSSNVQNNLSLPLVVADDSSDVKLNFTRSFSRTDNDPAVGRQVNTPNLGCELHRQSGGLRSFGSADEASEDMWQGRGSQMHGPSAISRGAMGNVSGSAGECRFGPLFGDNLNGNLFEEGFFLFSSHQMQIPPFRKPVDITPLLERADRDLASKTTLLVPVLSSQVPGVEEEGVRSSRDSLTLESISWLNSLVDPHASRRKF</sequence>